<dbReference type="InterPro" id="IPR025944">
    <property type="entry name" value="Sigma_54_int_dom_CS"/>
</dbReference>
<feature type="domain" description="Sigma-54 factor interaction" evidence="6">
    <location>
        <begin position="278"/>
        <end position="509"/>
    </location>
</feature>
<dbReference type="InterPro" id="IPR025662">
    <property type="entry name" value="Sigma_54_int_dom_ATP-bd_1"/>
</dbReference>
<evidence type="ECO:0000256" key="2">
    <source>
        <dbReference type="ARBA" id="ARBA00022840"/>
    </source>
</evidence>
<accession>A0A415DWQ9</accession>
<dbReference type="AlphaFoldDB" id="A0A415DWQ9"/>
<reference evidence="7 8" key="1">
    <citation type="submission" date="2018-08" db="EMBL/GenBank/DDBJ databases">
        <title>A genome reference for cultivated species of the human gut microbiota.</title>
        <authorList>
            <person name="Zou Y."/>
            <person name="Xue W."/>
            <person name="Luo G."/>
        </authorList>
    </citation>
    <scope>NUCLEOTIDE SEQUENCE [LARGE SCALE GENOMIC DNA]</scope>
    <source>
        <strain evidence="7 8">AM07-24</strain>
    </source>
</reference>
<dbReference type="Pfam" id="PF25601">
    <property type="entry name" value="AAA_lid_14"/>
    <property type="match status" value="1"/>
</dbReference>
<dbReference type="InterPro" id="IPR009057">
    <property type="entry name" value="Homeodomain-like_sf"/>
</dbReference>
<keyword evidence="5" id="KW-0804">Transcription</keyword>
<keyword evidence="3" id="KW-0805">Transcription regulation</keyword>
<dbReference type="STRING" id="1776384.GCA_900086585_01271"/>
<dbReference type="Gene3D" id="3.30.450.20">
    <property type="entry name" value="PAS domain"/>
    <property type="match status" value="1"/>
</dbReference>
<dbReference type="SUPFAM" id="SSF52540">
    <property type="entry name" value="P-loop containing nucleoside triphosphate hydrolases"/>
    <property type="match status" value="1"/>
</dbReference>
<dbReference type="RefSeq" id="WP_067535305.1">
    <property type="nucleotide sequence ID" value="NZ_AP025567.1"/>
</dbReference>
<dbReference type="InterPro" id="IPR025943">
    <property type="entry name" value="Sigma_54_int_dom_ATP-bd_2"/>
</dbReference>
<dbReference type="InterPro" id="IPR027417">
    <property type="entry name" value="P-loop_NTPase"/>
</dbReference>
<dbReference type="PANTHER" id="PTHR32071:SF57">
    <property type="entry name" value="C4-DICARBOXYLATE TRANSPORT TRANSCRIPTIONAL REGULATORY PROTEIN DCTD"/>
    <property type="match status" value="1"/>
</dbReference>
<evidence type="ECO:0000259" key="6">
    <source>
        <dbReference type="PROSITE" id="PS50045"/>
    </source>
</evidence>
<comment type="caution">
    <text evidence="7">The sequence shown here is derived from an EMBL/GenBank/DDBJ whole genome shotgun (WGS) entry which is preliminary data.</text>
</comment>
<dbReference type="InterPro" id="IPR003593">
    <property type="entry name" value="AAA+_ATPase"/>
</dbReference>
<dbReference type="InterPro" id="IPR035965">
    <property type="entry name" value="PAS-like_dom_sf"/>
</dbReference>
<dbReference type="InterPro" id="IPR002078">
    <property type="entry name" value="Sigma_54_int"/>
</dbReference>
<dbReference type="PROSITE" id="PS00675">
    <property type="entry name" value="SIGMA54_INTERACT_1"/>
    <property type="match status" value="1"/>
</dbReference>
<dbReference type="FunFam" id="3.40.50.300:FF:000006">
    <property type="entry name" value="DNA-binding transcriptional regulator NtrC"/>
    <property type="match status" value="1"/>
</dbReference>
<dbReference type="InterPro" id="IPR002197">
    <property type="entry name" value="HTH_Fis"/>
</dbReference>
<evidence type="ECO:0000256" key="4">
    <source>
        <dbReference type="ARBA" id="ARBA00023125"/>
    </source>
</evidence>
<organism evidence="7 8">
    <name type="scientific">Emergencia timonensis</name>
    <dbReference type="NCBI Taxonomy" id="1776384"/>
    <lineage>
        <taxon>Bacteria</taxon>
        <taxon>Bacillati</taxon>
        <taxon>Bacillota</taxon>
        <taxon>Clostridia</taxon>
        <taxon>Peptostreptococcales</taxon>
        <taxon>Anaerovoracaceae</taxon>
        <taxon>Emergencia</taxon>
    </lineage>
</organism>
<dbReference type="GeneID" id="83003653"/>
<evidence type="ECO:0000313" key="8">
    <source>
        <dbReference type="Proteomes" id="UP000284841"/>
    </source>
</evidence>
<protein>
    <submittedName>
        <fullName evidence="7">AAA family ATPase</fullName>
    </submittedName>
</protein>
<keyword evidence="2" id="KW-0067">ATP-binding</keyword>
<dbReference type="PRINTS" id="PR01590">
    <property type="entry name" value="HTHFIS"/>
</dbReference>
<gene>
    <name evidence="7" type="ORF">DW099_17315</name>
</gene>
<dbReference type="CDD" id="cd00009">
    <property type="entry name" value="AAA"/>
    <property type="match status" value="1"/>
</dbReference>
<dbReference type="EMBL" id="QRMS01000006">
    <property type="protein sequence ID" value="RHJ84729.1"/>
    <property type="molecule type" value="Genomic_DNA"/>
</dbReference>
<name>A0A415DWQ9_9FIRM</name>
<sequence length="599" mass="67554">MKTKLDFVTDLLNDSAAKGQEMRHRKSVKDDVAERICNFLMERHGSEVALILLCTEEGRMIWMYPAQQMQVYGRCLSADDLLALKETLHCSDRVKGYLLFAESPADSNGGFLDGFCGDMTRLMSIYESENAEKDFLLKALDFMDNPLCIYDREAIFRYGNSAYCNVMNISDREAAVGVHVNDLMKNSGTAIHAMKSTSNKYKMFDVLENGRKVLDWEVTVESRSNSADTLSVSNNIYPIFTDDDEIDGVLEFLYLNKLNLNKVNKIIGHAAEYTFDSIIGESEEIRQSIAVASEFATAGRNSVLIVGESGVGKELFAQAIHNYSNRSQEAFIALNCANFPENLFESELFGYVGGAFTGASKNGQLGKFELADGGTLFLDEIGEMPFYFQSKLLRVLETGKITRIGDTREIAVDVRVITATNRDLERMVEEGLFRKDLYYRLQVLNLVIPPLREREDDIIPLAEVFLKQVAQSNGRLAKMLDHSAKKTLIEYNWPGNVRELRNVIQRVALLSKRNVINDKDIEASISSKPYSFKADTQETPEGRLEKCRREIEKANANLLKEALEITNGNKQEAAVLLGMSRATFYRMMEKYLVFPPACE</sequence>
<dbReference type="SUPFAM" id="SSF46689">
    <property type="entry name" value="Homeodomain-like"/>
    <property type="match status" value="1"/>
</dbReference>
<dbReference type="PROSITE" id="PS00676">
    <property type="entry name" value="SIGMA54_INTERACT_2"/>
    <property type="match status" value="1"/>
</dbReference>
<dbReference type="SUPFAM" id="SSF55785">
    <property type="entry name" value="PYP-like sensor domain (PAS domain)"/>
    <property type="match status" value="1"/>
</dbReference>
<dbReference type="GO" id="GO:0006355">
    <property type="term" value="P:regulation of DNA-templated transcription"/>
    <property type="evidence" value="ECO:0007669"/>
    <property type="project" value="InterPro"/>
</dbReference>
<keyword evidence="4" id="KW-0238">DNA-binding</keyword>
<dbReference type="Pfam" id="PF02954">
    <property type="entry name" value="HTH_8"/>
    <property type="match status" value="1"/>
</dbReference>
<dbReference type="GO" id="GO:0043565">
    <property type="term" value="F:sequence-specific DNA binding"/>
    <property type="evidence" value="ECO:0007669"/>
    <property type="project" value="InterPro"/>
</dbReference>
<dbReference type="GO" id="GO:0005524">
    <property type="term" value="F:ATP binding"/>
    <property type="evidence" value="ECO:0007669"/>
    <property type="project" value="UniProtKB-KW"/>
</dbReference>
<dbReference type="SMART" id="SM00382">
    <property type="entry name" value="AAA"/>
    <property type="match status" value="1"/>
</dbReference>
<dbReference type="PROSITE" id="PS50045">
    <property type="entry name" value="SIGMA54_INTERACT_4"/>
    <property type="match status" value="1"/>
</dbReference>
<dbReference type="PROSITE" id="PS00688">
    <property type="entry name" value="SIGMA54_INTERACT_3"/>
    <property type="match status" value="1"/>
</dbReference>
<dbReference type="Gene3D" id="1.10.10.60">
    <property type="entry name" value="Homeodomain-like"/>
    <property type="match status" value="1"/>
</dbReference>
<proteinExistence type="predicted"/>
<dbReference type="Gene3D" id="3.40.50.300">
    <property type="entry name" value="P-loop containing nucleotide triphosphate hydrolases"/>
    <property type="match status" value="1"/>
</dbReference>
<dbReference type="InterPro" id="IPR058031">
    <property type="entry name" value="AAA_lid_NorR"/>
</dbReference>
<evidence type="ECO:0000256" key="5">
    <source>
        <dbReference type="ARBA" id="ARBA00023163"/>
    </source>
</evidence>
<evidence type="ECO:0000256" key="1">
    <source>
        <dbReference type="ARBA" id="ARBA00022741"/>
    </source>
</evidence>
<dbReference type="OrthoDB" id="9764280at2"/>
<dbReference type="Gene3D" id="1.10.8.60">
    <property type="match status" value="1"/>
</dbReference>
<keyword evidence="1" id="KW-0547">Nucleotide-binding</keyword>
<dbReference type="Proteomes" id="UP000284841">
    <property type="component" value="Unassembled WGS sequence"/>
</dbReference>
<keyword evidence="8" id="KW-1185">Reference proteome</keyword>
<dbReference type="Pfam" id="PF00158">
    <property type="entry name" value="Sigma54_activat"/>
    <property type="match status" value="1"/>
</dbReference>
<dbReference type="PANTHER" id="PTHR32071">
    <property type="entry name" value="TRANSCRIPTIONAL REGULATORY PROTEIN"/>
    <property type="match status" value="1"/>
</dbReference>
<evidence type="ECO:0000313" key="7">
    <source>
        <dbReference type="EMBL" id="RHJ84729.1"/>
    </source>
</evidence>
<evidence type="ECO:0000256" key="3">
    <source>
        <dbReference type="ARBA" id="ARBA00023015"/>
    </source>
</evidence>